<dbReference type="PANTHER" id="PTHR37316">
    <property type="entry name" value="TEICHOIC ACID GLYCEROL-PHOSPHATE PRIMASE"/>
    <property type="match status" value="1"/>
</dbReference>
<proteinExistence type="inferred from homology"/>
<dbReference type="GO" id="GO:0005886">
    <property type="term" value="C:plasma membrane"/>
    <property type="evidence" value="ECO:0007669"/>
    <property type="project" value="UniProtKB-SubCell"/>
</dbReference>
<dbReference type="Proteomes" id="UP001241571">
    <property type="component" value="Unassembled WGS sequence"/>
</dbReference>
<evidence type="ECO:0000256" key="3">
    <source>
        <dbReference type="ARBA" id="ARBA00022475"/>
    </source>
</evidence>
<keyword evidence="3" id="KW-1003">Cell membrane</keyword>
<evidence type="ECO:0000256" key="4">
    <source>
        <dbReference type="ARBA" id="ARBA00022679"/>
    </source>
</evidence>
<dbReference type="Gene3D" id="3.40.50.2000">
    <property type="entry name" value="Glycogen Phosphorylase B"/>
    <property type="match status" value="2"/>
</dbReference>
<dbReference type="Pfam" id="PF04464">
    <property type="entry name" value="Glyphos_transf"/>
    <property type="match status" value="1"/>
</dbReference>
<dbReference type="CDD" id="cd03811">
    <property type="entry name" value="GT4_GT28_WabH-like"/>
    <property type="match status" value="1"/>
</dbReference>
<name>A0ABD4ZS21_ENTGA</name>
<evidence type="ECO:0000256" key="2">
    <source>
        <dbReference type="ARBA" id="ARBA00010488"/>
    </source>
</evidence>
<accession>A0ABD4ZS21</accession>
<organism evidence="8 9">
    <name type="scientific">Enterococcus gallinarum</name>
    <dbReference type="NCBI Taxonomy" id="1353"/>
    <lineage>
        <taxon>Bacteria</taxon>
        <taxon>Bacillati</taxon>
        <taxon>Bacillota</taxon>
        <taxon>Bacilli</taxon>
        <taxon>Lactobacillales</taxon>
        <taxon>Enterococcaceae</taxon>
        <taxon>Enterococcus</taxon>
    </lineage>
</organism>
<gene>
    <name evidence="8" type="ORF">QRX88_07435</name>
</gene>
<dbReference type="InterPro" id="IPR007554">
    <property type="entry name" value="Glycerophosphate_synth"/>
</dbReference>
<dbReference type="GO" id="GO:0019350">
    <property type="term" value="P:teichoic acid biosynthetic process"/>
    <property type="evidence" value="ECO:0007669"/>
    <property type="project" value="UniProtKB-KW"/>
</dbReference>
<keyword evidence="6" id="KW-0472">Membrane</keyword>
<keyword evidence="4" id="KW-0808">Transferase</keyword>
<dbReference type="InterPro" id="IPR051612">
    <property type="entry name" value="Teichoic_Acid_Biosynth"/>
</dbReference>
<evidence type="ECO:0000256" key="1">
    <source>
        <dbReference type="ARBA" id="ARBA00004202"/>
    </source>
</evidence>
<feature type="domain" description="Glycosyl transferase family 1" evidence="7">
    <location>
        <begin position="663"/>
        <end position="805"/>
    </location>
</feature>
<dbReference type="GO" id="GO:0016740">
    <property type="term" value="F:transferase activity"/>
    <property type="evidence" value="ECO:0007669"/>
    <property type="project" value="UniProtKB-KW"/>
</dbReference>
<dbReference type="InterPro" id="IPR043148">
    <property type="entry name" value="TagF_C"/>
</dbReference>
<dbReference type="InterPro" id="IPR043149">
    <property type="entry name" value="TagF_N"/>
</dbReference>
<keyword evidence="5" id="KW-0777">Teichoic acid biosynthesis</keyword>
<comment type="similarity">
    <text evidence="2">Belongs to the CDP-glycerol glycerophosphotransferase family.</text>
</comment>
<dbReference type="EMBL" id="JASUBT010000004">
    <property type="protein sequence ID" value="MDL4935539.1"/>
    <property type="molecule type" value="Genomic_DNA"/>
</dbReference>
<dbReference type="Pfam" id="PF00534">
    <property type="entry name" value="Glycos_transf_1"/>
    <property type="match status" value="1"/>
</dbReference>
<evidence type="ECO:0000313" key="9">
    <source>
        <dbReference type="Proteomes" id="UP001241571"/>
    </source>
</evidence>
<dbReference type="AlphaFoldDB" id="A0ABD4ZS21"/>
<dbReference type="InterPro" id="IPR001296">
    <property type="entry name" value="Glyco_trans_1"/>
</dbReference>
<sequence length="829" mass="96584">MFDFKGVIKNYSKNMLNTQFSRRTTYTKYFLKTKVKDNVIFYESFHGKAMNDNPFAIFKYLVESNKYKHYIHVWSLNDWEDNKYVSYYSKYHNVKFIKPYSKDYYYYLASAKYLFHNVTLPPFFIKKKEQVYTNTWHGTPLKTLGKEMEGNVTQNYNVQRNFLQTDYLLSPNTFTTDKLINSYDIDGIYTGEVLENGYPRIDSIFNKSDVLESFLEKEGIDLTKEVLLYAPTWRGATGRVQDTFEDLYKRLSYISAQIKSSDKQLLVKVHPLMYQFIKNESFDGILFIPDWVDANELLYFVDILITDYSSIFFDFLVTNKPIIFFMYDKEEYQKTRGLYFNLDDLPGEICVTNEELVSAILDDSFTDVGLIENIQNFKKQFIPYDHGNVTEQYVNKIIGEEDSVAKVLSFKNDKKNIIIYGGALLNNGITSSLINLSKNLDYDKYNLIVVDKNAANAQFNDNVKRLSDKAHVIYRNNGMDLTYPEWIKYHRLFNRSIVEDIDQQKSFVSREWQRILGDTRIDIAIDFGGYAPFWSYMMAFSKAKTKIIYQHNDMMKEMEKNVAGRYVHKKNLTLIFQLYKFFDHIASVGKLTMIQNKDSLKDMVDEKKFTYVPNLLDKEYLFDHKINPQLKVKSIMNEEKLIIDEISDFGRNEIVGISIPTNEGKNFITIGRLSPEKDQEKLLFAFKQILESTQQDHQLYIVGSGEYEQKLKATAYGLNLQENVIFVGQTKHAMELLDKCDLFIFPSNHEGQPMTLLECLALNIPVVATNIPGNISVLGNENGLVVENSVEGLVNGIKAYLNGQEIKSFIDVDIYNQEALERFYSMLNS</sequence>
<evidence type="ECO:0000313" key="8">
    <source>
        <dbReference type="EMBL" id="MDL4935539.1"/>
    </source>
</evidence>
<dbReference type="RefSeq" id="WP_103299897.1">
    <property type="nucleotide sequence ID" value="NZ_CAKODH010000013.1"/>
</dbReference>
<evidence type="ECO:0000256" key="5">
    <source>
        <dbReference type="ARBA" id="ARBA00022944"/>
    </source>
</evidence>
<evidence type="ECO:0000256" key="6">
    <source>
        <dbReference type="ARBA" id="ARBA00023136"/>
    </source>
</evidence>
<dbReference type="PANTHER" id="PTHR37316:SF3">
    <property type="entry name" value="TEICHOIC ACID GLYCEROL-PHOSPHATE TRANSFERASE"/>
    <property type="match status" value="1"/>
</dbReference>
<protein>
    <submittedName>
        <fullName evidence="8">Glycosyltransferase</fullName>
    </submittedName>
</protein>
<comment type="caution">
    <text evidence="8">The sequence shown here is derived from an EMBL/GenBank/DDBJ whole genome shotgun (WGS) entry which is preliminary data.</text>
</comment>
<evidence type="ECO:0000259" key="7">
    <source>
        <dbReference type="Pfam" id="PF00534"/>
    </source>
</evidence>
<dbReference type="Gene3D" id="3.40.50.12580">
    <property type="match status" value="1"/>
</dbReference>
<dbReference type="Gene3D" id="3.40.50.11820">
    <property type="match status" value="1"/>
</dbReference>
<reference evidence="8 9" key="1">
    <citation type="submission" date="2023-06" db="EMBL/GenBank/DDBJ databases">
        <title>Acute promotion of culturable opportunistic pathogens and persistent increase of antibiotic resistance following antibiotic exposure in mouse gut microbiota.</title>
        <authorList>
            <person name="Li L."/>
            <person name="Wang B."/>
            <person name="Sun Y."/>
            <person name="Wang M."/>
            <person name="Xu H."/>
        </authorList>
    </citation>
    <scope>NUCLEOTIDE SEQUENCE [LARGE SCALE GENOMIC DNA]</scope>
    <source>
        <strain evidence="8 9">CRI2_2</strain>
    </source>
</reference>
<comment type="subcellular location">
    <subcellularLocation>
        <location evidence="1">Cell membrane</location>
        <topology evidence="1">Peripheral membrane protein</topology>
    </subcellularLocation>
</comment>
<dbReference type="SUPFAM" id="SSF53756">
    <property type="entry name" value="UDP-Glycosyltransferase/glycogen phosphorylase"/>
    <property type="match status" value="2"/>
</dbReference>